<keyword evidence="5 8" id="KW-0067">ATP-binding</keyword>
<proteinExistence type="inferred from homology"/>
<feature type="binding site" evidence="8">
    <location>
        <begin position="11"/>
        <end position="19"/>
    </location>
    <ligand>
        <name>ATP</name>
        <dbReference type="ChEBI" id="CHEBI:30616"/>
    </ligand>
</feature>
<reference evidence="10 11" key="1">
    <citation type="journal article" date="2018" name="Sci. Adv.">
        <title>Multi-heme cytochromes provide a pathway for survival in energy-limited environments.</title>
        <authorList>
            <person name="Deng X."/>
            <person name="Dohmae N."/>
            <person name="Nealson K.H."/>
            <person name="Hashimoto K."/>
            <person name="Okamoto A."/>
        </authorList>
    </citation>
    <scope>NUCLEOTIDE SEQUENCE [LARGE SCALE GENOMIC DNA]</scope>
    <source>
        <strain evidence="10 11">IS5</strain>
    </source>
</reference>
<evidence type="ECO:0000313" key="11">
    <source>
        <dbReference type="Proteomes" id="UP000269883"/>
    </source>
</evidence>
<dbReference type="InterPro" id="IPR027417">
    <property type="entry name" value="P-loop_NTPase"/>
</dbReference>
<dbReference type="GO" id="GO:0036431">
    <property type="term" value="F:dCMP kinase activity"/>
    <property type="evidence" value="ECO:0007669"/>
    <property type="project" value="InterPro"/>
</dbReference>
<keyword evidence="8" id="KW-0963">Cytoplasm</keyword>
<evidence type="ECO:0000256" key="2">
    <source>
        <dbReference type="ARBA" id="ARBA00022679"/>
    </source>
</evidence>
<dbReference type="InterPro" id="IPR003136">
    <property type="entry name" value="Cytidylate_kin"/>
</dbReference>
<protein>
    <recommendedName>
        <fullName evidence="8">Cytidylate kinase</fullName>
        <shortName evidence="8">CK</shortName>
        <ecNumber evidence="8">2.7.4.25</ecNumber>
    </recommendedName>
    <alternativeName>
        <fullName evidence="8">Cytidine monophosphate kinase</fullName>
        <shortName evidence="8">CMP kinase</shortName>
    </alternativeName>
</protein>
<evidence type="ECO:0000256" key="8">
    <source>
        <dbReference type="HAMAP-Rule" id="MF_00238"/>
    </source>
</evidence>
<name>A0A2Z6B2L1_9BACT</name>
<comment type="subcellular location">
    <subcellularLocation>
        <location evidence="8">Cytoplasm</location>
    </subcellularLocation>
</comment>
<comment type="catalytic activity">
    <reaction evidence="7 8">
        <text>CMP + ATP = CDP + ADP</text>
        <dbReference type="Rhea" id="RHEA:11600"/>
        <dbReference type="ChEBI" id="CHEBI:30616"/>
        <dbReference type="ChEBI" id="CHEBI:58069"/>
        <dbReference type="ChEBI" id="CHEBI:60377"/>
        <dbReference type="ChEBI" id="CHEBI:456216"/>
        <dbReference type="EC" id="2.7.4.25"/>
    </reaction>
</comment>
<dbReference type="HAMAP" id="MF_00238">
    <property type="entry name" value="Cytidyl_kinase_type1"/>
    <property type="match status" value="1"/>
</dbReference>
<evidence type="ECO:0000256" key="1">
    <source>
        <dbReference type="ARBA" id="ARBA00009427"/>
    </source>
</evidence>
<dbReference type="GO" id="GO:0036430">
    <property type="term" value="F:CMP kinase activity"/>
    <property type="evidence" value="ECO:0007669"/>
    <property type="project" value="RHEA"/>
</dbReference>
<dbReference type="CDD" id="cd02020">
    <property type="entry name" value="CMPK"/>
    <property type="match status" value="1"/>
</dbReference>
<evidence type="ECO:0000259" key="9">
    <source>
        <dbReference type="Pfam" id="PF02224"/>
    </source>
</evidence>
<dbReference type="EC" id="2.7.4.25" evidence="8"/>
<dbReference type="Pfam" id="PF02224">
    <property type="entry name" value="Cytidylate_kin"/>
    <property type="match status" value="1"/>
</dbReference>
<dbReference type="EMBL" id="AP017378">
    <property type="protein sequence ID" value="BBD09721.1"/>
    <property type="molecule type" value="Genomic_DNA"/>
</dbReference>
<keyword evidence="3 8" id="KW-0547">Nucleotide-binding</keyword>
<evidence type="ECO:0000256" key="4">
    <source>
        <dbReference type="ARBA" id="ARBA00022777"/>
    </source>
</evidence>
<dbReference type="KEGG" id="dfl:DFE_2995"/>
<evidence type="ECO:0000313" key="10">
    <source>
        <dbReference type="EMBL" id="BBD09721.1"/>
    </source>
</evidence>
<dbReference type="AlphaFoldDB" id="A0A2Z6B2L1"/>
<keyword evidence="2 8" id="KW-0808">Transferase</keyword>
<dbReference type="GO" id="GO:0006220">
    <property type="term" value="P:pyrimidine nucleotide metabolic process"/>
    <property type="evidence" value="ECO:0007669"/>
    <property type="project" value="UniProtKB-UniRule"/>
</dbReference>
<evidence type="ECO:0000256" key="7">
    <source>
        <dbReference type="ARBA" id="ARBA00048478"/>
    </source>
</evidence>
<dbReference type="RefSeq" id="WP_126380745.1">
    <property type="nucleotide sequence ID" value="NZ_AP017378.1"/>
</dbReference>
<comment type="similarity">
    <text evidence="1 8">Belongs to the cytidylate kinase family. Type 1 subfamily.</text>
</comment>
<feature type="domain" description="Cytidylate kinase" evidence="9">
    <location>
        <begin position="7"/>
        <end position="218"/>
    </location>
</feature>
<dbReference type="Gene3D" id="3.40.50.300">
    <property type="entry name" value="P-loop containing nucleotide triphosphate hydrolases"/>
    <property type="match status" value="1"/>
</dbReference>
<dbReference type="OrthoDB" id="9807434at2"/>
<accession>A0A2Z6B2L1</accession>
<evidence type="ECO:0000256" key="6">
    <source>
        <dbReference type="ARBA" id="ARBA00047615"/>
    </source>
</evidence>
<evidence type="ECO:0000256" key="3">
    <source>
        <dbReference type="ARBA" id="ARBA00022741"/>
    </source>
</evidence>
<dbReference type="NCBIfam" id="TIGR00017">
    <property type="entry name" value="cmk"/>
    <property type="match status" value="1"/>
</dbReference>
<keyword evidence="4 8" id="KW-0418">Kinase</keyword>
<organism evidence="10 11">
    <name type="scientific">Desulfovibrio ferrophilus</name>
    <dbReference type="NCBI Taxonomy" id="241368"/>
    <lineage>
        <taxon>Bacteria</taxon>
        <taxon>Pseudomonadati</taxon>
        <taxon>Thermodesulfobacteriota</taxon>
        <taxon>Desulfovibrionia</taxon>
        <taxon>Desulfovibrionales</taxon>
        <taxon>Desulfovibrionaceae</taxon>
        <taxon>Desulfovibrio</taxon>
    </lineage>
</organism>
<sequence>MSNPTIITLDGPAGVGKTTLAKRVADALGVAYLDTGAMFRATALILGHGADELSEAELETRLADIHFSLSGSGSTSTLSVNGHVIGDEIRTEEVGMMASTVGTLPRVRAFLKEQQQTVGAETPLVAEGRDMGTVVFPGASAKIFLDAAPEIRAQRRVDQLLEMDKPADLTQITEQIKARDHQDRNRAVAPLKPAEDAHIIDTGSLNIEGVFNAIMNAIT</sequence>
<keyword evidence="11" id="KW-1185">Reference proteome</keyword>
<comment type="catalytic activity">
    <reaction evidence="6 8">
        <text>dCMP + ATP = dCDP + ADP</text>
        <dbReference type="Rhea" id="RHEA:25094"/>
        <dbReference type="ChEBI" id="CHEBI:30616"/>
        <dbReference type="ChEBI" id="CHEBI:57566"/>
        <dbReference type="ChEBI" id="CHEBI:58593"/>
        <dbReference type="ChEBI" id="CHEBI:456216"/>
        <dbReference type="EC" id="2.7.4.25"/>
    </reaction>
</comment>
<dbReference type="GO" id="GO:0005737">
    <property type="term" value="C:cytoplasm"/>
    <property type="evidence" value="ECO:0007669"/>
    <property type="project" value="UniProtKB-SubCell"/>
</dbReference>
<dbReference type="GO" id="GO:0005524">
    <property type="term" value="F:ATP binding"/>
    <property type="evidence" value="ECO:0007669"/>
    <property type="project" value="UniProtKB-UniRule"/>
</dbReference>
<evidence type="ECO:0000256" key="5">
    <source>
        <dbReference type="ARBA" id="ARBA00022840"/>
    </source>
</evidence>
<gene>
    <name evidence="8" type="primary">cmk</name>
    <name evidence="10" type="ORF">DFE_2995</name>
</gene>
<dbReference type="Proteomes" id="UP000269883">
    <property type="component" value="Chromosome"/>
</dbReference>
<dbReference type="InterPro" id="IPR011994">
    <property type="entry name" value="Cytidylate_kinase_dom"/>
</dbReference>
<dbReference type="SUPFAM" id="SSF52540">
    <property type="entry name" value="P-loop containing nucleoside triphosphate hydrolases"/>
    <property type="match status" value="1"/>
</dbReference>